<evidence type="ECO:0000313" key="7">
    <source>
        <dbReference type="EMBL" id="TCK59452.1"/>
    </source>
</evidence>
<dbReference type="EMBL" id="SMGG01000006">
    <property type="protein sequence ID" value="TCK59452.1"/>
    <property type="molecule type" value="Genomic_DNA"/>
</dbReference>
<dbReference type="GO" id="GO:0005886">
    <property type="term" value="C:plasma membrane"/>
    <property type="evidence" value="ECO:0007669"/>
    <property type="project" value="UniProtKB-SubCell"/>
</dbReference>
<feature type="transmembrane region" description="Helical" evidence="6">
    <location>
        <begin position="348"/>
        <end position="371"/>
    </location>
</feature>
<comment type="subcellular location">
    <subcellularLocation>
        <location evidence="1">Cell membrane</location>
        <topology evidence="1">Multi-pass membrane protein</topology>
    </subcellularLocation>
</comment>
<feature type="transmembrane region" description="Helical" evidence="6">
    <location>
        <begin position="378"/>
        <end position="400"/>
    </location>
</feature>
<dbReference type="RefSeq" id="WP_132874361.1">
    <property type="nucleotide sequence ID" value="NZ_SMGG01000006.1"/>
</dbReference>
<feature type="transmembrane region" description="Helical" evidence="6">
    <location>
        <begin position="129"/>
        <end position="150"/>
    </location>
</feature>
<accession>A0A4R1K5K1</accession>
<dbReference type="AlphaFoldDB" id="A0A4R1K5K1"/>
<sequence length="432" mass="47210">MKRYIDRLKSRLQGDGAAGVFRNMLILATGTTASKAIGFLASLVVTRLFTPEDFGAMSLFIAFTSLIAPLATLCYSYAIPLPKSRCLAANIIVMNFAITAFMTMVTGLVFIFAGDIIFKAANADGLQPYIWLILMTQFFGGIYETLSSFATRERAFKPIAKTKMIQSFFGALAKIVSGFSHFGVTGLLIGQAYSQAGGSFIYFKAFRESLSKSIRSINLKRVLKTALLYRDFPMYRLPSQFLLTFSIQIPLLMTGKLFGMGTVGQLGLATSVLSLPVILFGVSAGQAYYAEAARIGAHNPKELYSLSKKVAGKLFLVSLLPFAVLQLAGEPLFVLVFGKAWHQSGTFASMLSVSLLAQFVVVPIVNVLTVLGKQKMFLMFNIMRTLTIVGLFSACGYLKLTANESILAYSILLAANYGVMSLVIFRIIRSRF</sequence>
<evidence type="ECO:0000256" key="2">
    <source>
        <dbReference type="ARBA" id="ARBA00022475"/>
    </source>
</evidence>
<evidence type="ECO:0000256" key="4">
    <source>
        <dbReference type="ARBA" id="ARBA00022989"/>
    </source>
</evidence>
<dbReference type="PANTHER" id="PTHR30250">
    <property type="entry name" value="PST FAMILY PREDICTED COLANIC ACID TRANSPORTER"/>
    <property type="match status" value="1"/>
</dbReference>
<evidence type="ECO:0000256" key="5">
    <source>
        <dbReference type="ARBA" id="ARBA00023136"/>
    </source>
</evidence>
<dbReference type="Proteomes" id="UP000294614">
    <property type="component" value="Unassembled WGS sequence"/>
</dbReference>
<reference evidence="7 8" key="1">
    <citation type="submission" date="2019-03" db="EMBL/GenBank/DDBJ databases">
        <title>Genomic Encyclopedia of Type Strains, Phase IV (KMG-IV): sequencing the most valuable type-strain genomes for metagenomic binning, comparative biology and taxonomic classification.</title>
        <authorList>
            <person name="Goeker M."/>
        </authorList>
    </citation>
    <scope>NUCLEOTIDE SEQUENCE [LARGE SCALE GENOMIC DNA]</scope>
    <source>
        <strain evidence="7 8">DSM 24984</strain>
    </source>
</reference>
<evidence type="ECO:0000256" key="1">
    <source>
        <dbReference type="ARBA" id="ARBA00004651"/>
    </source>
</evidence>
<evidence type="ECO:0000256" key="3">
    <source>
        <dbReference type="ARBA" id="ARBA00022692"/>
    </source>
</evidence>
<feature type="transmembrane region" description="Helical" evidence="6">
    <location>
        <begin position="171"/>
        <end position="193"/>
    </location>
</feature>
<dbReference type="PANTHER" id="PTHR30250:SF28">
    <property type="entry name" value="POLYSACCHARIDE BIOSYNTHESIS PROTEIN"/>
    <property type="match status" value="1"/>
</dbReference>
<evidence type="ECO:0000256" key="6">
    <source>
        <dbReference type="SAM" id="Phobius"/>
    </source>
</evidence>
<keyword evidence="2" id="KW-1003">Cell membrane</keyword>
<dbReference type="OrthoDB" id="3831435at2"/>
<keyword evidence="4 6" id="KW-1133">Transmembrane helix</keyword>
<feature type="transmembrane region" description="Helical" evidence="6">
    <location>
        <begin position="406"/>
        <end position="428"/>
    </location>
</feature>
<proteinExistence type="predicted"/>
<keyword evidence="3 6" id="KW-0812">Transmembrane</keyword>
<name>A0A4R1K5K1_9BACT</name>
<dbReference type="InterPro" id="IPR050833">
    <property type="entry name" value="Poly_Biosynth_Transport"/>
</dbReference>
<feature type="transmembrane region" description="Helical" evidence="6">
    <location>
        <begin position="310"/>
        <end position="328"/>
    </location>
</feature>
<keyword evidence="8" id="KW-1185">Reference proteome</keyword>
<comment type="caution">
    <text evidence="7">The sequence shown here is derived from an EMBL/GenBank/DDBJ whole genome shotgun (WGS) entry which is preliminary data.</text>
</comment>
<feature type="transmembrane region" description="Helical" evidence="6">
    <location>
        <begin position="91"/>
        <end position="117"/>
    </location>
</feature>
<organism evidence="7 8">
    <name type="scientific">Seleniivibrio woodruffii</name>
    <dbReference type="NCBI Taxonomy" id="1078050"/>
    <lineage>
        <taxon>Bacteria</taxon>
        <taxon>Pseudomonadati</taxon>
        <taxon>Deferribacterota</taxon>
        <taxon>Deferribacteres</taxon>
        <taxon>Deferribacterales</taxon>
        <taxon>Geovibrionaceae</taxon>
        <taxon>Seleniivibrio</taxon>
    </lineage>
</organism>
<gene>
    <name evidence="7" type="ORF">C8D98_2386</name>
</gene>
<evidence type="ECO:0000313" key="8">
    <source>
        <dbReference type="Proteomes" id="UP000294614"/>
    </source>
</evidence>
<keyword evidence="5 6" id="KW-0472">Membrane</keyword>
<feature type="transmembrane region" description="Helical" evidence="6">
    <location>
        <begin position="57"/>
        <end position="79"/>
    </location>
</feature>
<dbReference type="Pfam" id="PF13440">
    <property type="entry name" value="Polysacc_synt_3"/>
    <property type="match status" value="1"/>
</dbReference>
<feature type="transmembrane region" description="Helical" evidence="6">
    <location>
        <begin position="20"/>
        <end position="45"/>
    </location>
</feature>
<feature type="transmembrane region" description="Helical" evidence="6">
    <location>
        <begin position="266"/>
        <end position="289"/>
    </location>
</feature>
<protein>
    <submittedName>
        <fullName evidence="7">O-antigen/teichoic acid export membrane protein</fullName>
    </submittedName>
</protein>